<evidence type="ECO:0000256" key="5">
    <source>
        <dbReference type="ARBA" id="ARBA00023077"/>
    </source>
</evidence>
<dbReference type="InterPro" id="IPR039426">
    <property type="entry name" value="TonB-dep_rcpt-like"/>
</dbReference>
<name>A0A2N3IG58_9BACT</name>
<sequence>MRKYLLLGFALMFMIVFQTFAQEQTVSGKVTDRKGNAIPGASVFVKGNPSIGVATDADGNYTLKVPTGAVIVIKALDYVEQEITVGNRSYIATTLEDEKIEDIVVVGYRTESRREITGAISQVKGDVIQNLPMQSFDRAIQGRMAGVLVQGASGTPGSAVRVRIRGIGSVLAGNEPLYIVDGVQMNNRDDSFNTSTNPLAFLNPNDIESVEVLQDAAAASIYGSQAANGVVLITTKRGKVGKAKLNFNYYRGFVEPIAQLPNLNSQQYRTIRMEALGNQAAAAGANTLNVLGTYLSEIRSTATIDQLDLQPSYNWQNENFQYGNIANYEANVSGGAERVKYYVSASYNQQDGNTRNVDFRRGNVKANLDFQVSNKLSLETNLTLATIQQNAPFTRTVGNFLGDGNFATLLILPMNPIYLSDGSFNGVPPTNLIGILNQNVIANYVYNKSNNLTNQAVANVTGNYEIAKGFTFRSLFGIDYKSTNGRQYRDPRTPDAFNRAGLLTETSERNVNWITTQTLNYTKTFAEKHSVNALAGVEFREEIYQGVSFSADQFPTPDFQYANSAANPLSVGGFWTSFRRLGTFANVKYDFAKKYILSGTVRYDGSSRFGINNRWGWFPAVSAAWVISEENFLKNSNLISDLKLRASWGQTGNDQIGNFAARGLYGSGGQYNGQGIIAPSNLSNPDLRWEKNETANIALDFGFLRNRIQGSVDYFIRTSKDLLLERPLPITNGFSAITQNVGELQNRGIGFNLNTINVDSKGGFKWTTNFNVTFIRNEVTKLFDDLKVLPGNTGIRVGHPLGTIFTTEYIGVNPATGRPMFKDRNGNIIYQPVFANDARVIGDGFAEWYGGFTNVLSYKGFELSAFFQYEFGRMAFNSLGSFFSENGGRQFNGDTRIFEDRWMVPGQMTYVPRPFNGNTEPGGASHLAGSRTVADASYIRLKQLTLAYTFQPDALERMKLSNVRIYLQAINLLTFTKWPGFDPEFTDITNLNNLTGGNNNAVPQSRQYTIGLQFGF</sequence>
<feature type="chain" id="PRO_5014639086" evidence="10">
    <location>
        <begin position="22"/>
        <end position="1016"/>
    </location>
</feature>
<evidence type="ECO:0000256" key="9">
    <source>
        <dbReference type="RuleBase" id="RU003357"/>
    </source>
</evidence>
<evidence type="ECO:0000256" key="1">
    <source>
        <dbReference type="ARBA" id="ARBA00004571"/>
    </source>
</evidence>
<feature type="signal peptide" evidence="10">
    <location>
        <begin position="1"/>
        <end position="21"/>
    </location>
</feature>
<keyword evidence="5 9" id="KW-0798">TonB box</keyword>
<feature type="domain" description="TonB-dependent receptor-like beta-barrel" evidence="11">
    <location>
        <begin position="440"/>
        <end position="834"/>
    </location>
</feature>
<comment type="subcellular location">
    <subcellularLocation>
        <location evidence="1 8">Cell outer membrane</location>
        <topology evidence="1 8">Multi-pass membrane protein</topology>
    </subcellularLocation>
</comment>
<dbReference type="InterPro" id="IPR023996">
    <property type="entry name" value="TonB-dep_OMP_SusC/RagA"/>
</dbReference>
<keyword evidence="3 8" id="KW-1134">Transmembrane beta strand</keyword>
<dbReference type="NCBIfam" id="TIGR04056">
    <property type="entry name" value="OMP_RagA_SusC"/>
    <property type="match status" value="1"/>
</dbReference>
<evidence type="ECO:0000313" key="13">
    <source>
        <dbReference type="EMBL" id="PKQ69314.1"/>
    </source>
</evidence>
<comment type="similarity">
    <text evidence="8 9">Belongs to the TonB-dependent receptor family.</text>
</comment>
<evidence type="ECO:0000256" key="6">
    <source>
        <dbReference type="ARBA" id="ARBA00023136"/>
    </source>
</evidence>
<keyword evidence="2 8" id="KW-0813">Transport</keyword>
<keyword evidence="6 8" id="KW-0472">Membrane</keyword>
<evidence type="ECO:0000259" key="12">
    <source>
        <dbReference type="Pfam" id="PF07715"/>
    </source>
</evidence>
<keyword evidence="7 8" id="KW-0998">Cell outer membrane</keyword>
<dbReference type="InterPro" id="IPR037066">
    <property type="entry name" value="Plug_dom_sf"/>
</dbReference>
<dbReference type="GO" id="GO:0009279">
    <property type="term" value="C:cell outer membrane"/>
    <property type="evidence" value="ECO:0007669"/>
    <property type="project" value="UniProtKB-SubCell"/>
</dbReference>
<dbReference type="Gene3D" id="2.60.40.1120">
    <property type="entry name" value="Carboxypeptidase-like, regulatory domain"/>
    <property type="match status" value="1"/>
</dbReference>
<evidence type="ECO:0000256" key="3">
    <source>
        <dbReference type="ARBA" id="ARBA00022452"/>
    </source>
</evidence>
<dbReference type="OrthoDB" id="9768177at2"/>
<proteinExistence type="inferred from homology"/>
<dbReference type="Proteomes" id="UP000233387">
    <property type="component" value="Unassembled WGS sequence"/>
</dbReference>
<dbReference type="Gene3D" id="2.170.130.10">
    <property type="entry name" value="TonB-dependent receptor, plug domain"/>
    <property type="match status" value="1"/>
</dbReference>
<evidence type="ECO:0000256" key="7">
    <source>
        <dbReference type="ARBA" id="ARBA00023237"/>
    </source>
</evidence>
<evidence type="ECO:0000256" key="2">
    <source>
        <dbReference type="ARBA" id="ARBA00022448"/>
    </source>
</evidence>
<dbReference type="NCBIfam" id="TIGR04057">
    <property type="entry name" value="SusC_RagA_signa"/>
    <property type="match status" value="1"/>
</dbReference>
<dbReference type="InterPro" id="IPR012910">
    <property type="entry name" value="Plug_dom"/>
</dbReference>
<protein>
    <submittedName>
        <fullName evidence="13">TonB-linked outer membrane protein, SusC/RagA family</fullName>
    </submittedName>
</protein>
<dbReference type="SUPFAM" id="SSF56935">
    <property type="entry name" value="Porins"/>
    <property type="match status" value="1"/>
</dbReference>
<dbReference type="InterPro" id="IPR000531">
    <property type="entry name" value="Beta-barrel_TonB"/>
</dbReference>
<dbReference type="AlphaFoldDB" id="A0A2N3IG58"/>
<dbReference type="RefSeq" id="WP_101358626.1">
    <property type="nucleotide sequence ID" value="NZ_NKXO01000019.1"/>
</dbReference>
<evidence type="ECO:0000259" key="11">
    <source>
        <dbReference type="Pfam" id="PF00593"/>
    </source>
</evidence>
<dbReference type="PROSITE" id="PS52016">
    <property type="entry name" value="TONB_DEPENDENT_REC_3"/>
    <property type="match status" value="1"/>
</dbReference>
<dbReference type="InterPro" id="IPR036942">
    <property type="entry name" value="Beta-barrel_TonB_sf"/>
</dbReference>
<evidence type="ECO:0000256" key="10">
    <source>
        <dbReference type="SAM" id="SignalP"/>
    </source>
</evidence>
<evidence type="ECO:0000256" key="4">
    <source>
        <dbReference type="ARBA" id="ARBA00022692"/>
    </source>
</evidence>
<keyword evidence="10" id="KW-0732">Signal</keyword>
<dbReference type="EMBL" id="NKXO01000019">
    <property type="protein sequence ID" value="PKQ69314.1"/>
    <property type="molecule type" value="Genomic_DNA"/>
</dbReference>
<evidence type="ECO:0000313" key="14">
    <source>
        <dbReference type="Proteomes" id="UP000233387"/>
    </source>
</evidence>
<dbReference type="Pfam" id="PF00593">
    <property type="entry name" value="TonB_dep_Rec_b-barrel"/>
    <property type="match status" value="1"/>
</dbReference>
<evidence type="ECO:0000256" key="8">
    <source>
        <dbReference type="PROSITE-ProRule" id="PRU01360"/>
    </source>
</evidence>
<feature type="domain" description="TonB-dependent receptor plug" evidence="12">
    <location>
        <begin position="113"/>
        <end position="230"/>
    </location>
</feature>
<reference evidence="13 14" key="1">
    <citation type="submission" date="2017-06" db="EMBL/GenBank/DDBJ databases">
        <title>Raineya orbicola gen. nov., sp. nov. a slightly thermophilic bacterium of the phylum Bacteroidetes and the description of Raineyaceae fam. nov.</title>
        <authorList>
            <person name="Albuquerque L."/>
            <person name="Polonia A.R.M."/>
            <person name="Barroso C."/>
            <person name="Froufe H.J.C."/>
            <person name="Lage O."/>
            <person name="Lobo-Da-Cunha A."/>
            <person name="Egas C."/>
            <person name="Da Costa M.S."/>
        </authorList>
    </citation>
    <scope>NUCLEOTIDE SEQUENCE [LARGE SCALE GENOMIC DNA]</scope>
    <source>
        <strain evidence="13 14">SPSPC-11</strain>
    </source>
</reference>
<dbReference type="SUPFAM" id="SSF49464">
    <property type="entry name" value="Carboxypeptidase regulatory domain-like"/>
    <property type="match status" value="1"/>
</dbReference>
<dbReference type="Pfam" id="PF13715">
    <property type="entry name" value="CarbopepD_reg_2"/>
    <property type="match status" value="1"/>
</dbReference>
<dbReference type="InterPro" id="IPR008969">
    <property type="entry name" value="CarboxyPept-like_regulatory"/>
</dbReference>
<dbReference type="Gene3D" id="2.40.170.20">
    <property type="entry name" value="TonB-dependent receptor, beta-barrel domain"/>
    <property type="match status" value="1"/>
</dbReference>
<accession>A0A2N3IG58</accession>
<dbReference type="Pfam" id="PF07715">
    <property type="entry name" value="Plug"/>
    <property type="match status" value="1"/>
</dbReference>
<organism evidence="13 14">
    <name type="scientific">Raineya orbicola</name>
    <dbReference type="NCBI Taxonomy" id="2016530"/>
    <lineage>
        <taxon>Bacteria</taxon>
        <taxon>Pseudomonadati</taxon>
        <taxon>Bacteroidota</taxon>
        <taxon>Cytophagia</taxon>
        <taxon>Cytophagales</taxon>
        <taxon>Raineyaceae</taxon>
        <taxon>Raineya</taxon>
    </lineage>
</organism>
<keyword evidence="14" id="KW-1185">Reference proteome</keyword>
<comment type="caution">
    <text evidence="13">The sequence shown here is derived from an EMBL/GenBank/DDBJ whole genome shotgun (WGS) entry which is preliminary data.</text>
</comment>
<dbReference type="InterPro" id="IPR023997">
    <property type="entry name" value="TonB-dep_OMP_SusC/RagA_CS"/>
</dbReference>
<gene>
    <name evidence="13" type="ORF">Rain11_1359</name>
</gene>
<keyword evidence="4 8" id="KW-0812">Transmembrane</keyword>